<keyword evidence="1" id="KW-0472">Membrane</keyword>
<evidence type="ECO:0000313" key="2">
    <source>
        <dbReference type="EMBL" id="PFH55730.1"/>
    </source>
</evidence>
<dbReference type="Proteomes" id="UP000037136">
    <property type="component" value="Unassembled WGS sequence"/>
</dbReference>
<comment type="caution">
    <text evidence="2">The sequence shown here is derived from an EMBL/GenBank/DDBJ whole genome shotgun (WGS) entry which is preliminary data.</text>
</comment>
<evidence type="ECO:0000313" key="3">
    <source>
        <dbReference type="Proteomes" id="UP000037136"/>
    </source>
</evidence>
<gene>
    <name evidence="2" type="ORF">XA68_17706</name>
</gene>
<keyword evidence="3" id="KW-1185">Reference proteome</keyword>
<dbReference type="AlphaFoldDB" id="A0A2A9P4B1"/>
<sequence>MDRALVVYFSPVFYPLAIVILMPSSIEPVVFCSCLLQANDSRPWNKREYRYIPKSPSASTDAANHDPPVAALSGIAFVPASPVAAQLGRLAIPSKYSQAASCSTAALRSTRLVSTKTDSAFVSRSATLYRRMHGLGMTQPPRQHRLGFPQHLPSACRKGTRNDGNHVYRSISLLET</sequence>
<name>A0A2A9P4B1_OPHUN</name>
<organism evidence="2 3">
    <name type="scientific">Ophiocordyceps unilateralis</name>
    <name type="common">Zombie-ant fungus</name>
    <name type="synonym">Torrubia unilateralis</name>
    <dbReference type="NCBI Taxonomy" id="268505"/>
    <lineage>
        <taxon>Eukaryota</taxon>
        <taxon>Fungi</taxon>
        <taxon>Dikarya</taxon>
        <taxon>Ascomycota</taxon>
        <taxon>Pezizomycotina</taxon>
        <taxon>Sordariomycetes</taxon>
        <taxon>Hypocreomycetidae</taxon>
        <taxon>Hypocreales</taxon>
        <taxon>Ophiocordycipitaceae</taxon>
        <taxon>Ophiocordyceps</taxon>
    </lineage>
</organism>
<protein>
    <submittedName>
        <fullName evidence="2">Uncharacterized protein</fullName>
    </submittedName>
</protein>
<feature type="transmembrane region" description="Helical" evidence="1">
    <location>
        <begin position="12"/>
        <end position="36"/>
    </location>
</feature>
<accession>A0A2A9P4B1</accession>
<evidence type="ECO:0000256" key="1">
    <source>
        <dbReference type="SAM" id="Phobius"/>
    </source>
</evidence>
<dbReference type="EMBL" id="LAZP02000789">
    <property type="protein sequence ID" value="PFH55730.1"/>
    <property type="molecule type" value="Genomic_DNA"/>
</dbReference>
<keyword evidence="1" id="KW-1133">Transmembrane helix</keyword>
<reference evidence="2 3" key="2">
    <citation type="journal article" date="2017" name="Sci. Rep.">
        <title>Ant-infecting Ophiocordyceps genomes reveal a high diversity of potential behavioral manipulation genes and a possible major role for enterotoxins.</title>
        <authorList>
            <person name="de Bekker C."/>
            <person name="Ohm R.A."/>
            <person name="Evans H.C."/>
            <person name="Brachmann A."/>
            <person name="Hughes D.P."/>
        </authorList>
    </citation>
    <scope>NUCLEOTIDE SEQUENCE [LARGE SCALE GENOMIC DNA]</scope>
    <source>
        <strain evidence="2 3">SC16a</strain>
    </source>
</reference>
<reference evidence="2 3" key="1">
    <citation type="journal article" date="2015" name="BMC Genomics">
        <title>Gene expression during zombie ant biting behavior reflects the complexity underlying fungal parasitic behavioral manipulation.</title>
        <authorList>
            <person name="de Bekker C."/>
            <person name="Ohm R.A."/>
            <person name="Loreto R.G."/>
            <person name="Sebastian A."/>
            <person name="Albert I."/>
            <person name="Merrow M."/>
            <person name="Brachmann A."/>
            <person name="Hughes D.P."/>
        </authorList>
    </citation>
    <scope>NUCLEOTIDE SEQUENCE [LARGE SCALE GENOMIC DNA]</scope>
    <source>
        <strain evidence="2 3">SC16a</strain>
    </source>
</reference>
<keyword evidence="1" id="KW-0812">Transmembrane</keyword>
<proteinExistence type="predicted"/>